<dbReference type="GO" id="GO:0005789">
    <property type="term" value="C:endoplasmic reticulum membrane"/>
    <property type="evidence" value="ECO:0007669"/>
    <property type="project" value="UniProtKB-SubCell"/>
</dbReference>
<feature type="transmembrane region" description="Helical" evidence="16">
    <location>
        <begin position="13"/>
        <end position="29"/>
    </location>
</feature>
<keyword evidence="12 15" id="KW-0503">Monooxygenase</keyword>
<evidence type="ECO:0000256" key="3">
    <source>
        <dbReference type="ARBA" id="ARBA00004174"/>
    </source>
</evidence>
<comment type="subcellular location">
    <subcellularLocation>
        <location evidence="4">Endoplasmic reticulum membrane</location>
        <topology evidence="4">Peripheral membrane protein</topology>
    </subcellularLocation>
    <subcellularLocation>
        <location evidence="3">Microsome membrane</location>
        <topology evidence="3">Peripheral membrane protein</topology>
    </subcellularLocation>
</comment>
<evidence type="ECO:0000256" key="9">
    <source>
        <dbReference type="ARBA" id="ARBA00022848"/>
    </source>
</evidence>
<dbReference type="GO" id="GO:0005506">
    <property type="term" value="F:iron ion binding"/>
    <property type="evidence" value="ECO:0007669"/>
    <property type="project" value="InterPro"/>
</dbReference>
<dbReference type="AlphaFoldDB" id="A0AAV1ZMZ2"/>
<dbReference type="FunFam" id="1.10.630.10:FF:000238">
    <property type="entry name" value="Cytochrome P450 2A6"/>
    <property type="match status" value="1"/>
</dbReference>
<evidence type="ECO:0000256" key="2">
    <source>
        <dbReference type="ARBA" id="ARBA00003690"/>
    </source>
</evidence>
<keyword evidence="11 14" id="KW-0408">Iron</keyword>
<evidence type="ECO:0000256" key="8">
    <source>
        <dbReference type="ARBA" id="ARBA00022824"/>
    </source>
</evidence>
<dbReference type="Pfam" id="PF00067">
    <property type="entry name" value="p450"/>
    <property type="match status" value="1"/>
</dbReference>
<dbReference type="SUPFAM" id="SSF48264">
    <property type="entry name" value="Cytochrome P450"/>
    <property type="match status" value="1"/>
</dbReference>
<dbReference type="InterPro" id="IPR001128">
    <property type="entry name" value="Cyt_P450"/>
</dbReference>
<evidence type="ECO:0000256" key="15">
    <source>
        <dbReference type="RuleBase" id="RU000461"/>
    </source>
</evidence>
<keyword evidence="6 14" id="KW-0349">Heme</keyword>
<evidence type="ECO:0000256" key="14">
    <source>
        <dbReference type="PIRSR" id="PIRSR602401-1"/>
    </source>
</evidence>
<reference evidence="17 18" key="1">
    <citation type="submission" date="2024-04" db="EMBL/GenBank/DDBJ databases">
        <authorList>
            <person name="Rising A."/>
            <person name="Reimegard J."/>
            <person name="Sonavane S."/>
            <person name="Akerstrom W."/>
            <person name="Nylinder S."/>
            <person name="Hedman E."/>
            <person name="Kallberg Y."/>
        </authorList>
    </citation>
    <scope>NUCLEOTIDE SEQUENCE [LARGE SCALE GENOMIC DNA]</scope>
</reference>
<keyword evidence="16" id="KW-1133">Transmembrane helix</keyword>
<gene>
    <name evidence="17" type="ORF">LARSCL_LOCUS6655</name>
</gene>
<keyword evidence="16" id="KW-0812">Transmembrane</keyword>
<dbReference type="GO" id="GO:0016712">
    <property type="term" value="F:oxidoreductase activity, acting on paired donors, with incorporation or reduction of molecular oxygen, reduced flavin or flavoprotein as one donor, and incorporation of one atom of oxygen"/>
    <property type="evidence" value="ECO:0007669"/>
    <property type="project" value="TreeGrafter"/>
</dbReference>
<proteinExistence type="inferred from homology"/>
<evidence type="ECO:0000256" key="16">
    <source>
        <dbReference type="SAM" id="Phobius"/>
    </source>
</evidence>
<sequence>MILENLVSVRYEILIAVSFAVLLGIIALLKSSRRNIPPGPWGLPIFGYIPFLSRTKSAHLHITNLSKKYGDIFSLRLGTELVVVLNDAESIRDAYNRQELLGKSPHDCFSVFGWKKPFLATDLHMWQEHRRFVIRSLKYRGKLEVIVQDEIQHFQEILKAFKGQPIDFAAVLTPSLSNNMSAFIFGKRFDYNEPERKILDNNLEKVSKILSREDSVIFFPFIRHLPFLLKWLGYEKFYKIYTKSEEIFKKRMNEHKKTLDEKNIRDFIDRYLVEMEQRQKKGVKTSLKDEAMFGVVSGLYTAGDESMRSSIRWTMYTIASFLDVQKKVQEEILQIIGQERIPEFQDMKSMPFSYAVLLEIMRFNTVSALNVVRYALTDTKIAGYDLPAGTLVMANFWAVHHDPRNWEDPDKFKPERFLSPDGKTVVKSKHFIAFSIGKRSCPGEELATVEIFLYFISILQKFDVRFPEGYKPTFEGIYKSYYKPPSTKIRFIPKN</sequence>
<comment type="similarity">
    <text evidence="5 15">Belongs to the cytochrome P450 family.</text>
</comment>
<dbReference type="GO" id="GO:0020037">
    <property type="term" value="F:heme binding"/>
    <property type="evidence" value="ECO:0007669"/>
    <property type="project" value="InterPro"/>
</dbReference>
<evidence type="ECO:0000313" key="18">
    <source>
        <dbReference type="Proteomes" id="UP001497382"/>
    </source>
</evidence>
<dbReference type="PRINTS" id="PR00463">
    <property type="entry name" value="EP450I"/>
</dbReference>
<evidence type="ECO:0000313" key="17">
    <source>
        <dbReference type="EMBL" id="CAL1272914.1"/>
    </source>
</evidence>
<keyword evidence="9" id="KW-0492">Microsome</keyword>
<dbReference type="PANTHER" id="PTHR24300">
    <property type="entry name" value="CYTOCHROME P450 508A4-RELATED"/>
    <property type="match status" value="1"/>
</dbReference>
<dbReference type="InterPro" id="IPR036396">
    <property type="entry name" value="Cyt_P450_sf"/>
</dbReference>
<dbReference type="InterPro" id="IPR002401">
    <property type="entry name" value="Cyt_P450_E_grp-I"/>
</dbReference>
<comment type="cofactor">
    <cofactor evidence="1 14">
        <name>heme</name>
        <dbReference type="ChEBI" id="CHEBI:30413"/>
    </cofactor>
</comment>
<evidence type="ECO:0000256" key="12">
    <source>
        <dbReference type="ARBA" id="ARBA00023033"/>
    </source>
</evidence>
<dbReference type="InterPro" id="IPR017972">
    <property type="entry name" value="Cyt_P450_CS"/>
</dbReference>
<protein>
    <recommendedName>
        <fullName evidence="19">Cytochrome P450</fullName>
    </recommendedName>
</protein>
<evidence type="ECO:0000256" key="7">
    <source>
        <dbReference type="ARBA" id="ARBA00022723"/>
    </source>
</evidence>
<dbReference type="Gene3D" id="1.10.630.10">
    <property type="entry name" value="Cytochrome P450"/>
    <property type="match status" value="1"/>
</dbReference>
<feature type="binding site" description="axial binding residue" evidence="14">
    <location>
        <position position="441"/>
    </location>
    <ligand>
        <name>heme</name>
        <dbReference type="ChEBI" id="CHEBI:30413"/>
    </ligand>
    <ligandPart>
        <name>Fe</name>
        <dbReference type="ChEBI" id="CHEBI:18248"/>
    </ligandPart>
</feature>
<keyword evidence="8" id="KW-0256">Endoplasmic reticulum</keyword>
<accession>A0AAV1ZMZ2</accession>
<name>A0AAV1ZMZ2_9ARAC</name>
<dbReference type="GO" id="GO:0008395">
    <property type="term" value="F:steroid hydroxylase activity"/>
    <property type="evidence" value="ECO:0007669"/>
    <property type="project" value="TreeGrafter"/>
</dbReference>
<dbReference type="PANTHER" id="PTHR24300:SF403">
    <property type="entry name" value="CYTOCHROME P450 306A1"/>
    <property type="match status" value="1"/>
</dbReference>
<dbReference type="GO" id="GO:0006805">
    <property type="term" value="P:xenobiotic metabolic process"/>
    <property type="evidence" value="ECO:0007669"/>
    <property type="project" value="TreeGrafter"/>
</dbReference>
<evidence type="ECO:0000256" key="6">
    <source>
        <dbReference type="ARBA" id="ARBA00022617"/>
    </source>
</evidence>
<dbReference type="PRINTS" id="PR00385">
    <property type="entry name" value="P450"/>
</dbReference>
<dbReference type="EMBL" id="CAXIEN010000064">
    <property type="protein sequence ID" value="CAL1272914.1"/>
    <property type="molecule type" value="Genomic_DNA"/>
</dbReference>
<keyword evidence="10 15" id="KW-0560">Oxidoreductase</keyword>
<keyword evidence="13 16" id="KW-0472">Membrane</keyword>
<dbReference type="GO" id="GO:0006082">
    <property type="term" value="P:organic acid metabolic process"/>
    <property type="evidence" value="ECO:0007669"/>
    <property type="project" value="TreeGrafter"/>
</dbReference>
<comment type="function">
    <text evidence="2">May be involved in the metabolism of insect hormones and in the breakdown of synthetic insecticides.</text>
</comment>
<comment type="caution">
    <text evidence="17">The sequence shown here is derived from an EMBL/GenBank/DDBJ whole genome shotgun (WGS) entry which is preliminary data.</text>
</comment>
<evidence type="ECO:0000256" key="13">
    <source>
        <dbReference type="ARBA" id="ARBA00023136"/>
    </source>
</evidence>
<evidence type="ECO:0000256" key="5">
    <source>
        <dbReference type="ARBA" id="ARBA00010617"/>
    </source>
</evidence>
<evidence type="ECO:0000256" key="10">
    <source>
        <dbReference type="ARBA" id="ARBA00023002"/>
    </source>
</evidence>
<evidence type="ECO:0000256" key="1">
    <source>
        <dbReference type="ARBA" id="ARBA00001971"/>
    </source>
</evidence>
<evidence type="ECO:0000256" key="11">
    <source>
        <dbReference type="ARBA" id="ARBA00023004"/>
    </source>
</evidence>
<keyword evidence="18" id="KW-1185">Reference proteome</keyword>
<dbReference type="InterPro" id="IPR050182">
    <property type="entry name" value="Cytochrome_P450_fam2"/>
</dbReference>
<dbReference type="Proteomes" id="UP001497382">
    <property type="component" value="Unassembled WGS sequence"/>
</dbReference>
<evidence type="ECO:0008006" key="19">
    <source>
        <dbReference type="Google" id="ProtNLM"/>
    </source>
</evidence>
<organism evidence="17 18">
    <name type="scientific">Larinioides sclopetarius</name>
    <dbReference type="NCBI Taxonomy" id="280406"/>
    <lineage>
        <taxon>Eukaryota</taxon>
        <taxon>Metazoa</taxon>
        <taxon>Ecdysozoa</taxon>
        <taxon>Arthropoda</taxon>
        <taxon>Chelicerata</taxon>
        <taxon>Arachnida</taxon>
        <taxon>Araneae</taxon>
        <taxon>Araneomorphae</taxon>
        <taxon>Entelegynae</taxon>
        <taxon>Araneoidea</taxon>
        <taxon>Araneidae</taxon>
        <taxon>Larinioides</taxon>
    </lineage>
</organism>
<keyword evidence="7 14" id="KW-0479">Metal-binding</keyword>
<dbReference type="PROSITE" id="PS00086">
    <property type="entry name" value="CYTOCHROME_P450"/>
    <property type="match status" value="1"/>
</dbReference>
<evidence type="ECO:0000256" key="4">
    <source>
        <dbReference type="ARBA" id="ARBA00004406"/>
    </source>
</evidence>